<accession>A0A0D8HP30</accession>
<evidence type="ECO:0000256" key="3">
    <source>
        <dbReference type="ARBA" id="ARBA00022475"/>
    </source>
</evidence>
<dbReference type="RefSeq" id="WP_052604097.1">
    <property type="nucleotide sequence ID" value="NZ_JXYS01000004.1"/>
</dbReference>
<evidence type="ECO:0000313" key="10">
    <source>
        <dbReference type="Proteomes" id="UP000032360"/>
    </source>
</evidence>
<evidence type="ECO:0000256" key="6">
    <source>
        <dbReference type="ARBA" id="ARBA00022989"/>
    </source>
</evidence>
<evidence type="ECO:0000256" key="8">
    <source>
        <dbReference type="SAM" id="Phobius"/>
    </source>
</evidence>
<gene>
    <name evidence="9" type="ORF">AXFE_02710</name>
</gene>
<keyword evidence="10" id="KW-1185">Reference proteome</keyword>
<dbReference type="GO" id="GO:0008360">
    <property type="term" value="P:regulation of cell shape"/>
    <property type="evidence" value="ECO:0007669"/>
    <property type="project" value="UniProtKB-KW"/>
</dbReference>
<organism evidence="9 10">
    <name type="scientific">Acidithrix ferrooxidans</name>
    <dbReference type="NCBI Taxonomy" id="1280514"/>
    <lineage>
        <taxon>Bacteria</taxon>
        <taxon>Bacillati</taxon>
        <taxon>Actinomycetota</taxon>
        <taxon>Acidimicrobiia</taxon>
        <taxon>Acidimicrobiales</taxon>
        <taxon>Acidimicrobiaceae</taxon>
        <taxon>Acidithrix</taxon>
    </lineage>
</organism>
<dbReference type="Proteomes" id="UP000032360">
    <property type="component" value="Unassembled WGS sequence"/>
</dbReference>
<proteinExistence type="inferred from homology"/>
<sequence length="177" mass="18537">MNRSSYYFKLPFIILLIAGLQRSQLGTLTIQGVHPDLLLAGAIVIGLIEGREAGAIAGFVFGLIADSFASIPFGVSSLVYATIGYCVGLVEVTSMPDSLIAEVLISLVGGAVGVAFLEVVVRILGLKTTLSAKFSVALIVVAAVCGIFSLIGVPLFRWLINLGSGDRPPSRRSSRSL</sequence>
<comment type="similarity">
    <text evidence="2">Belongs to the MreD family.</text>
</comment>
<feature type="transmembrane region" description="Helical" evidence="8">
    <location>
        <begin position="55"/>
        <end position="83"/>
    </location>
</feature>
<name>A0A0D8HP30_9ACTN</name>
<dbReference type="STRING" id="1280514.AXFE_02710"/>
<evidence type="ECO:0000256" key="4">
    <source>
        <dbReference type="ARBA" id="ARBA00022692"/>
    </source>
</evidence>
<dbReference type="NCBIfam" id="TIGR03426">
    <property type="entry name" value="shape_MreD"/>
    <property type="match status" value="1"/>
</dbReference>
<evidence type="ECO:0000256" key="1">
    <source>
        <dbReference type="ARBA" id="ARBA00004651"/>
    </source>
</evidence>
<keyword evidence="4 8" id="KW-0812">Transmembrane</keyword>
<dbReference type="InterPro" id="IPR007227">
    <property type="entry name" value="Cell_shape_determining_MreD"/>
</dbReference>
<evidence type="ECO:0000256" key="2">
    <source>
        <dbReference type="ARBA" id="ARBA00007776"/>
    </source>
</evidence>
<keyword evidence="7 8" id="KW-0472">Membrane</keyword>
<evidence type="ECO:0000313" key="9">
    <source>
        <dbReference type="EMBL" id="KJF18866.1"/>
    </source>
</evidence>
<dbReference type="EMBL" id="JXYS01000004">
    <property type="protein sequence ID" value="KJF18866.1"/>
    <property type="molecule type" value="Genomic_DNA"/>
</dbReference>
<evidence type="ECO:0000256" key="5">
    <source>
        <dbReference type="ARBA" id="ARBA00022960"/>
    </source>
</evidence>
<comment type="caution">
    <text evidence="9">The sequence shown here is derived from an EMBL/GenBank/DDBJ whole genome shotgun (WGS) entry which is preliminary data.</text>
</comment>
<evidence type="ECO:0000256" key="7">
    <source>
        <dbReference type="ARBA" id="ARBA00023136"/>
    </source>
</evidence>
<feature type="transmembrane region" description="Helical" evidence="8">
    <location>
        <begin position="136"/>
        <end position="160"/>
    </location>
</feature>
<dbReference type="Pfam" id="PF04093">
    <property type="entry name" value="MreD"/>
    <property type="match status" value="1"/>
</dbReference>
<comment type="subcellular location">
    <subcellularLocation>
        <location evidence="1">Cell membrane</location>
        <topology evidence="1">Multi-pass membrane protein</topology>
    </subcellularLocation>
</comment>
<feature type="transmembrane region" description="Helical" evidence="8">
    <location>
        <begin position="103"/>
        <end position="124"/>
    </location>
</feature>
<reference evidence="9 10" key="1">
    <citation type="submission" date="2015-01" db="EMBL/GenBank/DDBJ databases">
        <title>Draft genome of the acidophilic iron oxidizer Acidithrix ferrooxidans strain Py-F3.</title>
        <authorList>
            <person name="Poehlein A."/>
            <person name="Eisen S."/>
            <person name="Schloemann M."/>
            <person name="Johnson B.D."/>
            <person name="Daniel R."/>
            <person name="Muehling M."/>
        </authorList>
    </citation>
    <scope>NUCLEOTIDE SEQUENCE [LARGE SCALE GENOMIC DNA]</scope>
    <source>
        <strain evidence="9 10">Py-F3</strain>
    </source>
</reference>
<keyword evidence="3" id="KW-1003">Cell membrane</keyword>
<keyword evidence="5" id="KW-0133">Cell shape</keyword>
<dbReference type="AlphaFoldDB" id="A0A0D8HP30"/>
<protein>
    <submittedName>
        <fullName evidence="9">Rod shape-determining protein MreD</fullName>
    </submittedName>
</protein>
<dbReference type="GO" id="GO:0005886">
    <property type="term" value="C:plasma membrane"/>
    <property type="evidence" value="ECO:0007669"/>
    <property type="project" value="UniProtKB-SubCell"/>
</dbReference>
<keyword evidence="6 8" id="KW-1133">Transmembrane helix</keyword>